<dbReference type="Proteomes" id="UP000092583">
    <property type="component" value="Unassembled WGS sequence"/>
</dbReference>
<proteinExistence type="predicted"/>
<feature type="region of interest" description="Disordered" evidence="1">
    <location>
        <begin position="1"/>
        <end position="120"/>
    </location>
</feature>
<feature type="compositionally biased region" description="Low complexity" evidence="1">
    <location>
        <begin position="24"/>
        <end position="35"/>
    </location>
</feature>
<gene>
    <name evidence="2" type="ORF">L486_02266</name>
</gene>
<reference evidence="3" key="2">
    <citation type="submission" date="2013-12" db="EMBL/GenBank/DDBJ databases">
        <title>Evolution of pathogenesis and genome organization in the Tremellales.</title>
        <authorList>
            <person name="Cuomo C."/>
            <person name="Litvintseva A."/>
            <person name="Heitman J."/>
            <person name="Chen Y."/>
            <person name="Sun S."/>
            <person name="Springer D."/>
            <person name="Dromer F."/>
            <person name="Young S."/>
            <person name="Zeng Q."/>
            <person name="Chapman S."/>
            <person name="Gujja S."/>
            <person name="Saif S."/>
            <person name="Birren B."/>
        </authorList>
    </citation>
    <scope>NUCLEOTIDE SEQUENCE [LARGE SCALE GENOMIC DNA]</scope>
    <source>
        <strain evidence="3">CBS 10435</strain>
    </source>
</reference>
<sequence length="262" mass="28899">MNENDILVPASSDDEQPENPKKNTTTGQSSSTTSGDHVGEADTSSKSKKKGPGKGKQAKDPGKRRRKFDDKAGRHELMQEAAESTAVKGQDDDKVGKEKGKGKGKEVDKKDEKVNKAEEEEEEWELDIPWIHPDNRSRATGMSGALDDQTWYEVRRVNGVADSIPSESQVFGTNVERGGCMRCQMRGLACDMASPCGNCVHTLHPEGCFPDVTECLPEDDEVRSASRRYALAFAGYQKHVEKKRAEPAKPNTISDFFKPKGR</sequence>
<feature type="region of interest" description="Disordered" evidence="1">
    <location>
        <begin position="242"/>
        <end position="262"/>
    </location>
</feature>
<name>A0A1B9IVN9_9TREE</name>
<dbReference type="OrthoDB" id="10474172at2759"/>
<dbReference type="EMBL" id="KI669460">
    <property type="protein sequence ID" value="OCF59595.1"/>
    <property type="molecule type" value="Genomic_DNA"/>
</dbReference>
<accession>A0A1B9IVN9</accession>
<evidence type="ECO:0000313" key="3">
    <source>
        <dbReference type="Proteomes" id="UP000092583"/>
    </source>
</evidence>
<evidence type="ECO:0000313" key="2">
    <source>
        <dbReference type="EMBL" id="OCF59595.1"/>
    </source>
</evidence>
<dbReference type="AlphaFoldDB" id="A0A1B9IVN9"/>
<evidence type="ECO:0000256" key="1">
    <source>
        <dbReference type="SAM" id="MobiDB-lite"/>
    </source>
</evidence>
<protein>
    <recommendedName>
        <fullName evidence="4">Zn(2)-C6 fungal-type domain-containing protein</fullName>
    </recommendedName>
</protein>
<reference evidence="2 3" key="1">
    <citation type="submission" date="2013-07" db="EMBL/GenBank/DDBJ databases">
        <title>The Genome Sequence of Kwoniella mangroviensis CBS10435.</title>
        <authorList>
            <consortium name="The Broad Institute Genome Sequencing Platform"/>
            <person name="Cuomo C."/>
            <person name="Litvintseva A."/>
            <person name="Chen Y."/>
            <person name="Heitman J."/>
            <person name="Sun S."/>
            <person name="Springer D."/>
            <person name="Dromer F."/>
            <person name="Young S.K."/>
            <person name="Zeng Q."/>
            <person name="Gargeya S."/>
            <person name="Fitzgerald M."/>
            <person name="Abouelleil A."/>
            <person name="Alvarado L."/>
            <person name="Berlin A.M."/>
            <person name="Chapman S.B."/>
            <person name="Dewar J."/>
            <person name="Goldberg J."/>
            <person name="Griggs A."/>
            <person name="Gujja S."/>
            <person name="Hansen M."/>
            <person name="Howarth C."/>
            <person name="Imamovic A."/>
            <person name="Larimer J."/>
            <person name="McCowan C."/>
            <person name="Murphy C."/>
            <person name="Pearson M."/>
            <person name="Priest M."/>
            <person name="Roberts A."/>
            <person name="Saif S."/>
            <person name="Shea T."/>
            <person name="Sykes S."/>
            <person name="Wortman J."/>
            <person name="Nusbaum C."/>
            <person name="Birren B."/>
        </authorList>
    </citation>
    <scope>NUCLEOTIDE SEQUENCE [LARGE SCALE GENOMIC DNA]</scope>
    <source>
        <strain evidence="2 3">CBS 10435</strain>
    </source>
</reference>
<evidence type="ECO:0008006" key="4">
    <source>
        <dbReference type="Google" id="ProtNLM"/>
    </source>
</evidence>
<organism evidence="2 3">
    <name type="scientific">Kwoniella mangroviensis CBS 10435</name>
    <dbReference type="NCBI Taxonomy" id="1331196"/>
    <lineage>
        <taxon>Eukaryota</taxon>
        <taxon>Fungi</taxon>
        <taxon>Dikarya</taxon>
        <taxon>Basidiomycota</taxon>
        <taxon>Agaricomycotina</taxon>
        <taxon>Tremellomycetes</taxon>
        <taxon>Tremellales</taxon>
        <taxon>Cryptococcaceae</taxon>
        <taxon>Kwoniella</taxon>
    </lineage>
</organism>
<feature type="compositionally biased region" description="Basic and acidic residues" evidence="1">
    <location>
        <begin position="89"/>
        <end position="117"/>
    </location>
</feature>
<keyword evidence="3" id="KW-1185">Reference proteome</keyword>
<feature type="compositionally biased region" description="Basic and acidic residues" evidence="1">
    <location>
        <begin position="57"/>
        <end position="78"/>
    </location>
</feature>